<reference evidence="2 3" key="1">
    <citation type="journal article" date="2018" name="Nat. Ecol. Evol.">
        <title>Pezizomycetes genomes reveal the molecular basis of ectomycorrhizal truffle lifestyle.</title>
        <authorList>
            <person name="Murat C."/>
            <person name="Payen T."/>
            <person name="Noel B."/>
            <person name="Kuo A."/>
            <person name="Morin E."/>
            <person name="Chen J."/>
            <person name="Kohler A."/>
            <person name="Krizsan K."/>
            <person name="Balestrini R."/>
            <person name="Da Silva C."/>
            <person name="Montanini B."/>
            <person name="Hainaut M."/>
            <person name="Levati E."/>
            <person name="Barry K.W."/>
            <person name="Belfiori B."/>
            <person name="Cichocki N."/>
            <person name="Clum A."/>
            <person name="Dockter R.B."/>
            <person name="Fauchery L."/>
            <person name="Guy J."/>
            <person name="Iotti M."/>
            <person name="Le Tacon F."/>
            <person name="Lindquist E.A."/>
            <person name="Lipzen A."/>
            <person name="Malagnac F."/>
            <person name="Mello A."/>
            <person name="Molinier V."/>
            <person name="Miyauchi S."/>
            <person name="Poulain J."/>
            <person name="Riccioni C."/>
            <person name="Rubini A."/>
            <person name="Sitrit Y."/>
            <person name="Splivallo R."/>
            <person name="Traeger S."/>
            <person name="Wang M."/>
            <person name="Zifcakova L."/>
            <person name="Wipf D."/>
            <person name="Zambonelli A."/>
            <person name="Paolocci F."/>
            <person name="Nowrousian M."/>
            <person name="Ottonello S."/>
            <person name="Baldrian P."/>
            <person name="Spatafora J.W."/>
            <person name="Henrissat B."/>
            <person name="Nagy L.G."/>
            <person name="Aury J.M."/>
            <person name="Wincker P."/>
            <person name="Grigoriev I.V."/>
            <person name="Bonfante P."/>
            <person name="Martin F.M."/>
        </authorList>
    </citation>
    <scope>NUCLEOTIDE SEQUENCE [LARGE SCALE GENOMIC DNA]</scope>
    <source>
        <strain evidence="2 3">120613-1</strain>
    </source>
</reference>
<feature type="compositionally biased region" description="Basic and acidic residues" evidence="1">
    <location>
        <begin position="36"/>
        <end position="54"/>
    </location>
</feature>
<feature type="region of interest" description="Disordered" evidence="1">
    <location>
        <begin position="20"/>
        <end position="72"/>
    </location>
</feature>
<dbReference type="Proteomes" id="UP000276215">
    <property type="component" value="Unassembled WGS sequence"/>
</dbReference>
<proteinExistence type="predicted"/>
<evidence type="ECO:0000313" key="3">
    <source>
        <dbReference type="Proteomes" id="UP000276215"/>
    </source>
</evidence>
<name>A0A3N4IZS5_9PEZI</name>
<sequence length="72" mass="8039">MAGKISLEYIKYLENEKLYRSDSDNTDASLSGGKRHLSDDEMEDIRSRHDEAKQKSGGTMAQHLDSLPGSHS</sequence>
<keyword evidence="3" id="KW-1185">Reference proteome</keyword>
<gene>
    <name evidence="2" type="ORF">L873DRAFT_1819343</name>
</gene>
<dbReference type="AlphaFoldDB" id="A0A3N4IZS5"/>
<evidence type="ECO:0000313" key="2">
    <source>
        <dbReference type="EMBL" id="RPA91509.1"/>
    </source>
</evidence>
<evidence type="ECO:0000256" key="1">
    <source>
        <dbReference type="SAM" id="MobiDB-lite"/>
    </source>
</evidence>
<organism evidence="2 3">
    <name type="scientific">Choiromyces venosus 120613-1</name>
    <dbReference type="NCBI Taxonomy" id="1336337"/>
    <lineage>
        <taxon>Eukaryota</taxon>
        <taxon>Fungi</taxon>
        <taxon>Dikarya</taxon>
        <taxon>Ascomycota</taxon>
        <taxon>Pezizomycotina</taxon>
        <taxon>Pezizomycetes</taxon>
        <taxon>Pezizales</taxon>
        <taxon>Tuberaceae</taxon>
        <taxon>Choiromyces</taxon>
    </lineage>
</organism>
<dbReference type="EMBL" id="ML120495">
    <property type="protein sequence ID" value="RPA91509.1"/>
    <property type="molecule type" value="Genomic_DNA"/>
</dbReference>
<protein>
    <submittedName>
        <fullName evidence="2">Uncharacterized protein</fullName>
    </submittedName>
</protein>
<accession>A0A3N4IZS5</accession>